<dbReference type="AlphaFoldDB" id="A0A3B7MW07"/>
<keyword evidence="3" id="KW-1185">Reference proteome</keyword>
<dbReference type="PROSITE" id="PS51257">
    <property type="entry name" value="PROKAR_LIPOPROTEIN"/>
    <property type="match status" value="1"/>
</dbReference>
<evidence type="ECO:0008006" key="4">
    <source>
        <dbReference type="Google" id="ProtNLM"/>
    </source>
</evidence>
<dbReference type="EMBL" id="CP032157">
    <property type="protein sequence ID" value="AXY74581.1"/>
    <property type="molecule type" value="Genomic_DNA"/>
</dbReference>
<keyword evidence="1" id="KW-0732">Signal</keyword>
<organism evidence="2 3">
    <name type="scientific">Paraflavitalea soli</name>
    <dbReference type="NCBI Taxonomy" id="2315862"/>
    <lineage>
        <taxon>Bacteria</taxon>
        <taxon>Pseudomonadati</taxon>
        <taxon>Bacteroidota</taxon>
        <taxon>Chitinophagia</taxon>
        <taxon>Chitinophagales</taxon>
        <taxon>Chitinophagaceae</taxon>
        <taxon>Paraflavitalea</taxon>
    </lineage>
</organism>
<dbReference type="KEGG" id="pseg:D3H65_11580"/>
<dbReference type="RefSeq" id="WP_119050466.1">
    <property type="nucleotide sequence ID" value="NZ_CP032157.1"/>
</dbReference>
<gene>
    <name evidence="2" type="ORF">D3H65_11580</name>
</gene>
<evidence type="ECO:0000313" key="3">
    <source>
        <dbReference type="Proteomes" id="UP000263900"/>
    </source>
</evidence>
<accession>A0A3B7MW07</accession>
<evidence type="ECO:0000313" key="2">
    <source>
        <dbReference type="EMBL" id="AXY74581.1"/>
    </source>
</evidence>
<name>A0A3B7MW07_9BACT</name>
<sequence>MSLSKLFVSALLISACQPTLAQEQRETSKPAAVYHIPFQLTAYNNMSVQAVLNKKDTVHLMFHTAASAVTLIEVTTQRLNSLHFEGTDTVKSWGGASNFSRFSRNNVLQIGQMEWTGVPIGENKNSGQFTDGKFGTDLFQNKVIEIDFEKGVIKVLAALPANTRKYEKLKLTFDNDMLFLEAECQIGKATFKNKFLIHSGYAGAILFDDKFASETNIGENLPIISTKELKDSYGNVLKTQKAILPTLKIGNAALSDVPVGFFQGAIGRQKMSVMGGDILKRFNIIIDAQREYVYLKPNKLAKQKYTDI</sequence>
<proteinExistence type="predicted"/>
<evidence type="ECO:0000256" key="1">
    <source>
        <dbReference type="SAM" id="SignalP"/>
    </source>
</evidence>
<feature type="signal peptide" evidence="1">
    <location>
        <begin position="1"/>
        <end position="21"/>
    </location>
</feature>
<protein>
    <recommendedName>
        <fullName evidence="4">Clan AA aspartic protease</fullName>
    </recommendedName>
</protein>
<reference evidence="2 3" key="1">
    <citation type="submission" date="2018-09" db="EMBL/GenBank/DDBJ databases">
        <title>Genome sequencing of strain 6GH32-13.</title>
        <authorList>
            <person name="Weon H.-Y."/>
            <person name="Heo J."/>
            <person name="Kwon S.-W."/>
        </authorList>
    </citation>
    <scope>NUCLEOTIDE SEQUENCE [LARGE SCALE GENOMIC DNA]</scope>
    <source>
        <strain evidence="2 3">5GH32-13</strain>
    </source>
</reference>
<dbReference type="OrthoDB" id="5166556at2"/>
<dbReference type="Proteomes" id="UP000263900">
    <property type="component" value="Chromosome"/>
</dbReference>
<feature type="chain" id="PRO_5017554976" description="Clan AA aspartic protease" evidence="1">
    <location>
        <begin position="22"/>
        <end position="308"/>
    </location>
</feature>